<dbReference type="Proteomes" id="UP000251120">
    <property type="component" value="Chromosome"/>
</dbReference>
<dbReference type="PANTHER" id="PTHR42679:SF2">
    <property type="entry name" value="S-METHYL-5'-THIOADENOSINE PHOSPHORYLASE"/>
    <property type="match status" value="1"/>
</dbReference>
<dbReference type="AlphaFoldDB" id="A0A2Z4XYU3"/>
<dbReference type="GO" id="GO:0005829">
    <property type="term" value="C:cytosol"/>
    <property type="evidence" value="ECO:0007669"/>
    <property type="project" value="TreeGrafter"/>
</dbReference>
<dbReference type="InterPro" id="IPR013094">
    <property type="entry name" value="AB_hydrolase_3"/>
</dbReference>
<dbReference type="RefSeq" id="WP_112870000.1">
    <property type="nucleotide sequence ID" value="NZ_CP021781.1"/>
</dbReference>
<evidence type="ECO:0000313" key="6">
    <source>
        <dbReference type="EMBL" id="QIW12063.1"/>
    </source>
</evidence>
<accession>A0A2Z4XYU3</accession>
<dbReference type="SUPFAM" id="SSF53474">
    <property type="entry name" value="alpha/beta-Hydrolases"/>
    <property type="match status" value="1"/>
</dbReference>
<dbReference type="GO" id="GO:0016787">
    <property type="term" value="F:hydrolase activity"/>
    <property type="evidence" value="ECO:0007669"/>
    <property type="project" value="UniProtKB-KW"/>
</dbReference>
<dbReference type="Pfam" id="PF07859">
    <property type="entry name" value="Abhydrolase_3"/>
    <property type="match status" value="1"/>
</dbReference>
<reference evidence="6 8" key="2">
    <citation type="submission" date="2019-08" db="EMBL/GenBank/DDBJ databases">
        <title>Complete genome sequences of Francisella adeliensis (FSC1325 and FSC1326).</title>
        <authorList>
            <person name="Ohrman C."/>
            <person name="Uneklint I."/>
            <person name="Vallesi A."/>
            <person name="Karlsson L."/>
            <person name="Sjodin A."/>
        </authorList>
    </citation>
    <scope>NUCLEOTIDE SEQUENCE [LARGE SCALE GENOMIC DNA]</scope>
    <source>
        <strain evidence="6 8">FSC1325</strain>
    </source>
</reference>
<dbReference type="KEGG" id="fad:CDH04_05080"/>
<feature type="domain" description="Nucleoside phosphorylase" evidence="3">
    <location>
        <begin position="42"/>
        <end position="235"/>
    </location>
</feature>
<evidence type="ECO:0000313" key="5">
    <source>
        <dbReference type="EMBL" id="AXA33826.1"/>
    </source>
</evidence>
<dbReference type="InterPro" id="IPR010044">
    <property type="entry name" value="MTAP"/>
</dbReference>
<keyword evidence="6" id="KW-0378">Hydrolase</keyword>
<gene>
    <name evidence="5" type="ORF">CDH04_05080</name>
    <name evidence="6" type="ORF">FZC43_05085</name>
</gene>
<keyword evidence="1" id="KW-0328">Glycosyltransferase</keyword>
<dbReference type="Gene3D" id="3.40.50.1580">
    <property type="entry name" value="Nucleoside phosphorylase domain"/>
    <property type="match status" value="1"/>
</dbReference>
<dbReference type="InterPro" id="IPR000845">
    <property type="entry name" value="Nucleoside_phosphorylase_d"/>
</dbReference>
<evidence type="ECO:0000313" key="7">
    <source>
        <dbReference type="Proteomes" id="UP000251120"/>
    </source>
</evidence>
<dbReference type="Pfam" id="PF01048">
    <property type="entry name" value="PNP_UDP_1"/>
    <property type="match status" value="1"/>
</dbReference>
<name>A0A2Z4XYU3_9GAMM</name>
<dbReference type="GO" id="GO:0019509">
    <property type="term" value="P:L-methionine salvage from methylthioadenosine"/>
    <property type="evidence" value="ECO:0007669"/>
    <property type="project" value="TreeGrafter"/>
</dbReference>
<evidence type="ECO:0000259" key="4">
    <source>
        <dbReference type="Pfam" id="PF07859"/>
    </source>
</evidence>
<keyword evidence="8" id="KW-1185">Reference proteome</keyword>
<dbReference type="GO" id="GO:0017061">
    <property type="term" value="F:S-methyl-5-thioadenosine phosphorylase activity"/>
    <property type="evidence" value="ECO:0007669"/>
    <property type="project" value="InterPro"/>
</dbReference>
<dbReference type="InterPro" id="IPR029058">
    <property type="entry name" value="AB_hydrolase_fold"/>
</dbReference>
<dbReference type="EMBL" id="CP043424">
    <property type="protein sequence ID" value="QIW12063.1"/>
    <property type="molecule type" value="Genomic_DNA"/>
</dbReference>
<dbReference type="CDD" id="cd09010">
    <property type="entry name" value="MTAP_SsMTAPII_like_MTIP"/>
    <property type="match status" value="1"/>
</dbReference>
<dbReference type="Proteomes" id="UP000681131">
    <property type="component" value="Chromosome"/>
</dbReference>
<dbReference type="EMBL" id="CP021781">
    <property type="protein sequence ID" value="AXA33826.1"/>
    <property type="molecule type" value="Genomic_DNA"/>
</dbReference>
<dbReference type="GO" id="GO:0009116">
    <property type="term" value="P:nucleoside metabolic process"/>
    <property type="evidence" value="ECO:0007669"/>
    <property type="project" value="InterPro"/>
</dbReference>
<organism evidence="5 7">
    <name type="scientific">Francisella adeliensis</name>
    <dbReference type="NCBI Taxonomy" id="2007306"/>
    <lineage>
        <taxon>Bacteria</taxon>
        <taxon>Pseudomonadati</taxon>
        <taxon>Pseudomonadota</taxon>
        <taxon>Gammaproteobacteria</taxon>
        <taxon>Thiotrichales</taxon>
        <taxon>Francisellaceae</taxon>
        <taxon>Francisella</taxon>
    </lineage>
</organism>
<protein>
    <submittedName>
        <fullName evidence="6">Alpha/beta hydrolase fold domain-containing protein</fullName>
    </submittedName>
    <submittedName>
        <fullName evidence="5">Phosphorylase</fullName>
    </submittedName>
</protein>
<proteinExistence type="predicted"/>
<feature type="domain" description="Alpha/beta hydrolase fold-3" evidence="4">
    <location>
        <begin position="381"/>
        <end position="588"/>
    </location>
</feature>
<reference evidence="5 7" key="1">
    <citation type="submission" date="2017-06" db="EMBL/GenBank/DDBJ databases">
        <title>Complete genome of Francisella adeliensis.</title>
        <authorList>
            <person name="Vallesi A."/>
            <person name="Sjodin A."/>
        </authorList>
    </citation>
    <scope>NUCLEOTIDE SEQUENCE [LARGE SCALE GENOMIC DNA]</scope>
    <source>
        <strain evidence="5 7">FDC440</strain>
    </source>
</reference>
<sequence length="611" mass="69669">MWAIIGSSGFESFDSFEIIEELSRETPFGLCSNGLFKVKVDGREALFLNRTGLEQNILPHQINYKANIYALKKYGATSIIALSSVRSLREDLKPGDMVIPYQFIDRTRSLREFTFCEQGLLNYVSLSKPVTESIAEELRHKKNDFDFPIHFKQCYVCIEGPQFPTIIDAKCYQTMGGGIIGMTAFPEFALAREAGLNYISCNFIVDFVPWSYDVKNEYNILEIRQTNNTKAETLLTWLVNNLSFYAENDCHELGIARYLSTPLENLPPNKRAWLQVIAKDNSKTKDARDTEILKKVPDLYGGIKAIPPKLKDLLTFISKYDQGNNRKDIEATRKAAATLDLYSYEKLDLSGIENITIKHPDAHEIPVRIYRPTTDSNPEAIIFSHGGGFVSGTLDSFDAFCRKIAITTNRVVFAIDYRLAPEHQFPAGLNDVEFAAEYFYKHYKKYNISRKNYTLMGDSAGANLTLLASYNLIKDEKINIANNIILYPSVDLSHMLTKSLQDFESGYILTKAKTTWYSELYVPDDIDAKSPEISPFYIKNLDNMPRTLVMTAGYDPLKDEGLLFAERLLRHDVEVQHYHFDSLVHGFINFSKLIPKEMDNLHSRVIKFLGK</sequence>
<dbReference type="PANTHER" id="PTHR42679">
    <property type="entry name" value="S-METHYL-5'-THIOADENOSINE PHOSPHORYLASE"/>
    <property type="match status" value="1"/>
</dbReference>
<dbReference type="Gene3D" id="3.40.50.1820">
    <property type="entry name" value="alpha/beta hydrolase"/>
    <property type="match status" value="1"/>
</dbReference>
<dbReference type="OrthoDB" id="1523230at2"/>
<keyword evidence="2" id="KW-0808">Transferase</keyword>
<evidence type="ECO:0000259" key="3">
    <source>
        <dbReference type="Pfam" id="PF01048"/>
    </source>
</evidence>
<evidence type="ECO:0000256" key="1">
    <source>
        <dbReference type="ARBA" id="ARBA00022676"/>
    </source>
</evidence>
<evidence type="ECO:0000256" key="2">
    <source>
        <dbReference type="ARBA" id="ARBA00022679"/>
    </source>
</evidence>
<dbReference type="SUPFAM" id="SSF53167">
    <property type="entry name" value="Purine and uridine phosphorylases"/>
    <property type="match status" value="1"/>
</dbReference>
<evidence type="ECO:0000313" key="8">
    <source>
        <dbReference type="Proteomes" id="UP000681131"/>
    </source>
</evidence>
<dbReference type="InterPro" id="IPR035994">
    <property type="entry name" value="Nucleoside_phosphorylase_sf"/>
</dbReference>